<proteinExistence type="predicted"/>
<dbReference type="RefSeq" id="WP_344434460.1">
    <property type="nucleotide sequence ID" value="NZ_BAAASL010000006.1"/>
</dbReference>
<keyword evidence="2" id="KW-0472">Membrane</keyword>
<keyword evidence="2" id="KW-0812">Transmembrane</keyword>
<dbReference type="Proteomes" id="UP001500886">
    <property type="component" value="Unassembled WGS sequence"/>
</dbReference>
<evidence type="ECO:0000313" key="4">
    <source>
        <dbReference type="Proteomes" id="UP001500886"/>
    </source>
</evidence>
<protein>
    <recommendedName>
        <fullName evidence="5">DUF3040 domain-containing protein</fullName>
    </recommendedName>
</protein>
<evidence type="ECO:0008006" key="5">
    <source>
        <dbReference type="Google" id="ProtNLM"/>
    </source>
</evidence>
<name>A0ABN3TMW6_9ACTN</name>
<gene>
    <name evidence="3" type="ORF">GCM10010315_19290</name>
</gene>
<reference evidence="3 4" key="1">
    <citation type="journal article" date="2019" name="Int. J. Syst. Evol. Microbiol.">
        <title>The Global Catalogue of Microorganisms (GCM) 10K type strain sequencing project: providing services to taxonomists for standard genome sequencing and annotation.</title>
        <authorList>
            <consortium name="The Broad Institute Genomics Platform"/>
            <consortium name="The Broad Institute Genome Sequencing Center for Infectious Disease"/>
            <person name="Wu L."/>
            <person name="Ma J."/>
        </authorList>
    </citation>
    <scope>NUCLEOTIDE SEQUENCE [LARGE SCALE GENOMIC DNA]</scope>
    <source>
        <strain evidence="3 4">JCM 4542</strain>
    </source>
</reference>
<comment type="caution">
    <text evidence="3">The sequence shown here is derived from an EMBL/GenBank/DDBJ whole genome shotgun (WGS) entry which is preliminary data.</text>
</comment>
<accession>A0ABN3TMW6</accession>
<keyword evidence="4" id="KW-1185">Reference proteome</keyword>
<evidence type="ECO:0000313" key="3">
    <source>
        <dbReference type="EMBL" id="GAA2713536.1"/>
    </source>
</evidence>
<dbReference type="EMBL" id="BAAASL010000006">
    <property type="protein sequence ID" value="GAA2713536.1"/>
    <property type="molecule type" value="Genomic_DNA"/>
</dbReference>
<feature type="region of interest" description="Disordered" evidence="1">
    <location>
        <begin position="1"/>
        <end position="21"/>
    </location>
</feature>
<sequence length="110" mass="11346">MPARRDDDREEAPEGPSPDPVSDVVRWAAFSCALVPVVLLMCGQSFGGAAGTAAGLVALTCVCHALLRQSERTAARVSTESSVPHRGRHGRTGSGSHRGARHPGTGSSAD</sequence>
<feature type="region of interest" description="Disordered" evidence="1">
    <location>
        <begin position="73"/>
        <end position="110"/>
    </location>
</feature>
<evidence type="ECO:0000256" key="2">
    <source>
        <dbReference type="SAM" id="Phobius"/>
    </source>
</evidence>
<organism evidence="3 4">
    <name type="scientific">Streptomyces luteosporeus</name>
    <dbReference type="NCBI Taxonomy" id="173856"/>
    <lineage>
        <taxon>Bacteria</taxon>
        <taxon>Bacillati</taxon>
        <taxon>Actinomycetota</taxon>
        <taxon>Actinomycetes</taxon>
        <taxon>Kitasatosporales</taxon>
        <taxon>Streptomycetaceae</taxon>
        <taxon>Streptomyces</taxon>
    </lineage>
</organism>
<evidence type="ECO:0000256" key="1">
    <source>
        <dbReference type="SAM" id="MobiDB-lite"/>
    </source>
</evidence>
<feature type="transmembrane region" description="Helical" evidence="2">
    <location>
        <begin position="49"/>
        <end position="67"/>
    </location>
</feature>
<keyword evidence="2" id="KW-1133">Transmembrane helix</keyword>